<dbReference type="SUPFAM" id="SSF56300">
    <property type="entry name" value="Metallo-dependent phosphatases"/>
    <property type="match status" value="1"/>
</dbReference>
<name>A0A0D3K7N3_EMIH1</name>
<dbReference type="EnsemblProtists" id="EOD31768">
    <property type="protein sequence ID" value="EOD31768"/>
    <property type="gene ID" value="EMIHUDRAFT_231396"/>
</dbReference>
<evidence type="ECO:0000256" key="2">
    <source>
        <dbReference type="ARBA" id="ARBA00022801"/>
    </source>
</evidence>
<dbReference type="InterPro" id="IPR004843">
    <property type="entry name" value="Calcineurin-like_PHP"/>
</dbReference>
<sequence length="444" mass="48377">MAVAGAMQAVAATKRPHAVLMMGDNFYRHGLNCADDAGADFGYGEAADAHYDVVVVAFSVALPRAIRRGMSGDAAFERTLAEAVAVDTTAAGEAASPSNVRDMRLGAWQQGGEPAGALGSAFDARFGGSGSWRMSGVTARVGRLEDRPCNQKHSPRFNATFEEVPFYVNAGNHDYYGFVRAQAPWYTFSLRRERDGLSVLVVMADAVKWAGLFSPDSSLCTPYRGSLSRWGKQTPVSCIPPGEPCDSDWTVAADGTFHESARAHEEWLLRTLAGAAHDWVIVSGHYPIWSVAEHGPTPELVEELRPYLFQHGVALYLNGHDHNARPPLCRASAAQHIVEPRAIAHLDKRGTDYAPPADALRSNKAAAEDFVGPFTAESMHYVTVPFFDAEGSFARVDVVDKHTAVRTRAARPIMVDRSSSGNKPVEVDIVAMPPRSERQRLWWE</sequence>
<dbReference type="eggNOG" id="KOG2679">
    <property type="taxonomic scope" value="Eukaryota"/>
</dbReference>
<evidence type="ECO:0000259" key="3">
    <source>
        <dbReference type="Pfam" id="PF00149"/>
    </source>
</evidence>
<dbReference type="Proteomes" id="UP000013827">
    <property type="component" value="Unassembled WGS sequence"/>
</dbReference>
<dbReference type="PANTHER" id="PTHR10161">
    <property type="entry name" value="TARTRATE-RESISTANT ACID PHOSPHATASE TYPE 5"/>
    <property type="match status" value="1"/>
</dbReference>
<organism evidence="4 5">
    <name type="scientific">Emiliania huxleyi (strain CCMP1516)</name>
    <dbReference type="NCBI Taxonomy" id="280463"/>
    <lineage>
        <taxon>Eukaryota</taxon>
        <taxon>Haptista</taxon>
        <taxon>Haptophyta</taxon>
        <taxon>Prymnesiophyceae</taxon>
        <taxon>Isochrysidales</taxon>
        <taxon>Noelaerhabdaceae</taxon>
        <taxon>Emiliania</taxon>
    </lineage>
</organism>
<reference evidence="4" key="2">
    <citation type="submission" date="2024-10" db="UniProtKB">
        <authorList>
            <consortium name="EnsemblProtists"/>
        </authorList>
    </citation>
    <scope>IDENTIFICATION</scope>
</reference>
<dbReference type="KEGG" id="ehx:EMIHUDRAFT_231396"/>
<protein>
    <recommendedName>
        <fullName evidence="3">Calcineurin-like phosphoesterase domain-containing protein</fullName>
    </recommendedName>
</protein>
<dbReference type="InterPro" id="IPR029052">
    <property type="entry name" value="Metallo-depent_PP-like"/>
</dbReference>
<dbReference type="GO" id="GO:0016787">
    <property type="term" value="F:hydrolase activity"/>
    <property type="evidence" value="ECO:0007669"/>
    <property type="project" value="UniProtKB-KW"/>
</dbReference>
<dbReference type="PANTHER" id="PTHR10161:SF14">
    <property type="entry name" value="TARTRATE-RESISTANT ACID PHOSPHATASE TYPE 5"/>
    <property type="match status" value="1"/>
</dbReference>
<feature type="domain" description="Calcineurin-like phosphoesterase" evidence="3">
    <location>
        <begin position="160"/>
        <end position="323"/>
    </location>
</feature>
<dbReference type="STRING" id="2903.R1D8I6"/>
<proteinExistence type="predicted"/>
<keyword evidence="1" id="KW-0732">Signal</keyword>
<dbReference type="Pfam" id="PF00149">
    <property type="entry name" value="Metallophos"/>
    <property type="match status" value="1"/>
</dbReference>
<reference evidence="5" key="1">
    <citation type="journal article" date="2013" name="Nature">
        <title>Pan genome of the phytoplankton Emiliania underpins its global distribution.</title>
        <authorList>
            <person name="Read B.A."/>
            <person name="Kegel J."/>
            <person name="Klute M.J."/>
            <person name="Kuo A."/>
            <person name="Lefebvre S.C."/>
            <person name="Maumus F."/>
            <person name="Mayer C."/>
            <person name="Miller J."/>
            <person name="Monier A."/>
            <person name="Salamov A."/>
            <person name="Young J."/>
            <person name="Aguilar M."/>
            <person name="Claverie J.M."/>
            <person name="Frickenhaus S."/>
            <person name="Gonzalez K."/>
            <person name="Herman E.K."/>
            <person name="Lin Y.C."/>
            <person name="Napier J."/>
            <person name="Ogata H."/>
            <person name="Sarno A.F."/>
            <person name="Shmutz J."/>
            <person name="Schroeder D."/>
            <person name="de Vargas C."/>
            <person name="Verret F."/>
            <person name="von Dassow P."/>
            <person name="Valentin K."/>
            <person name="Van de Peer Y."/>
            <person name="Wheeler G."/>
            <person name="Dacks J.B."/>
            <person name="Delwiche C.F."/>
            <person name="Dyhrman S.T."/>
            <person name="Glockner G."/>
            <person name="John U."/>
            <person name="Richards T."/>
            <person name="Worden A.Z."/>
            <person name="Zhang X."/>
            <person name="Grigoriev I.V."/>
            <person name="Allen A.E."/>
            <person name="Bidle K."/>
            <person name="Borodovsky M."/>
            <person name="Bowler C."/>
            <person name="Brownlee C."/>
            <person name="Cock J.M."/>
            <person name="Elias M."/>
            <person name="Gladyshev V.N."/>
            <person name="Groth M."/>
            <person name="Guda C."/>
            <person name="Hadaegh A."/>
            <person name="Iglesias-Rodriguez M.D."/>
            <person name="Jenkins J."/>
            <person name="Jones B.M."/>
            <person name="Lawson T."/>
            <person name="Leese F."/>
            <person name="Lindquist E."/>
            <person name="Lobanov A."/>
            <person name="Lomsadze A."/>
            <person name="Malik S.B."/>
            <person name="Marsh M.E."/>
            <person name="Mackinder L."/>
            <person name="Mock T."/>
            <person name="Mueller-Roeber B."/>
            <person name="Pagarete A."/>
            <person name="Parker M."/>
            <person name="Probert I."/>
            <person name="Quesneville H."/>
            <person name="Raines C."/>
            <person name="Rensing S.A."/>
            <person name="Riano-Pachon D.M."/>
            <person name="Richier S."/>
            <person name="Rokitta S."/>
            <person name="Shiraiwa Y."/>
            <person name="Soanes D.M."/>
            <person name="van der Giezen M."/>
            <person name="Wahlund T.M."/>
            <person name="Williams B."/>
            <person name="Wilson W."/>
            <person name="Wolfe G."/>
            <person name="Wurch L.L."/>
        </authorList>
    </citation>
    <scope>NUCLEOTIDE SEQUENCE</scope>
</reference>
<keyword evidence="5" id="KW-1185">Reference proteome</keyword>
<dbReference type="HOGENOM" id="CLU_617424_0_0_1"/>
<keyword evidence="2" id="KW-0378">Hydrolase</keyword>
<dbReference type="AlphaFoldDB" id="A0A0D3K7N3"/>
<evidence type="ECO:0000313" key="5">
    <source>
        <dbReference type="Proteomes" id="UP000013827"/>
    </source>
</evidence>
<dbReference type="InterPro" id="IPR051558">
    <property type="entry name" value="Metallophosphoesterase_PAP"/>
</dbReference>
<dbReference type="Gene3D" id="3.60.21.10">
    <property type="match status" value="2"/>
</dbReference>
<dbReference type="GeneID" id="17277041"/>
<accession>A0A0D3K7N3</accession>
<dbReference type="PaxDb" id="2903-EOD31768"/>
<evidence type="ECO:0000256" key="1">
    <source>
        <dbReference type="ARBA" id="ARBA00022729"/>
    </source>
</evidence>
<evidence type="ECO:0000313" key="4">
    <source>
        <dbReference type="EnsemblProtists" id="EOD31768"/>
    </source>
</evidence>
<dbReference type="RefSeq" id="XP_005784197.1">
    <property type="nucleotide sequence ID" value="XM_005784140.1"/>
</dbReference>